<dbReference type="Pfam" id="PF25183">
    <property type="entry name" value="OMP_b-brl_4"/>
    <property type="match status" value="1"/>
</dbReference>
<dbReference type="SUPFAM" id="SSF56935">
    <property type="entry name" value="Porins"/>
    <property type="match status" value="1"/>
</dbReference>
<comment type="subcellular location">
    <subcellularLocation>
        <location evidence="1">Cell outer membrane</location>
        <topology evidence="1">Multi-pass membrane protein</topology>
    </subcellularLocation>
</comment>
<dbReference type="GO" id="GO:0044718">
    <property type="term" value="P:siderophore transmembrane transport"/>
    <property type="evidence" value="ECO:0007669"/>
    <property type="project" value="TreeGrafter"/>
</dbReference>
<evidence type="ECO:0000256" key="3">
    <source>
        <dbReference type="ARBA" id="ARBA00022452"/>
    </source>
</evidence>
<comment type="caution">
    <text evidence="8">The sequence shown here is derived from an EMBL/GenBank/DDBJ whole genome shotgun (WGS) entry which is preliminary data.</text>
</comment>
<dbReference type="PANTHER" id="PTHR30069">
    <property type="entry name" value="TONB-DEPENDENT OUTER MEMBRANE RECEPTOR"/>
    <property type="match status" value="1"/>
</dbReference>
<dbReference type="GO" id="GO:0015344">
    <property type="term" value="F:siderophore uptake transmembrane transporter activity"/>
    <property type="evidence" value="ECO:0007669"/>
    <property type="project" value="TreeGrafter"/>
</dbReference>
<dbReference type="PANTHER" id="PTHR30069:SF46">
    <property type="entry name" value="OAR PROTEIN"/>
    <property type="match status" value="1"/>
</dbReference>
<evidence type="ECO:0000313" key="8">
    <source>
        <dbReference type="EMBL" id="MBB5065794.1"/>
    </source>
</evidence>
<accession>A0A7W8EBP8</accession>
<dbReference type="InterPro" id="IPR037066">
    <property type="entry name" value="Plug_dom_sf"/>
</dbReference>
<evidence type="ECO:0000256" key="5">
    <source>
        <dbReference type="ARBA" id="ARBA00023136"/>
    </source>
</evidence>
<protein>
    <recommendedName>
        <fullName evidence="7">TonB-dependent transporter Oar-like beta-barrel domain-containing protein</fullName>
    </recommendedName>
</protein>
<dbReference type="Gene3D" id="2.60.40.1120">
    <property type="entry name" value="Carboxypeptidase-like, regulatory domain"/>
    <property type="match status" value="1"/>
</dbReference>
<keyword evidence="5" id="KW-0472">Membrane</keyword>
<dbReference type="InterPro" id="IPR057601">
    <property type="entry name" value="Oar-like_b-barrel"/>
</dbReference>
<dbReference type="Pfam" id="PF13620">
    <property type="entry name" value="CarboxypepD_reg"/>
    <property type="match status" value="1"/>
</dbReference>
<evidence type="ECO:0000313" key="9">
    <source>
        <dbReference type="Proteomes" id="UP000584867"/>
    </source>
</evidence>
<dbReference type="AlphaFoldDB" id="A0A7W8EBP8"/>
<sequence length="1209" mass="131666">MSQNISIKAAINTFSVASAATKYASVRNILRLLCLAVLFLSASTVFGQEFTGRVTDPSGAAVSKAKVTVTNQDTGVAVSTATTGSGDYTVPYLRPGLYALTAEAQGFSQEARTQITLQVGQTAVINFTLKVGSISETVTVQSDEALLAGSGDVGEVVENTRVTELPLNAGNAMTLATLSAGTSLYADPKYQRPFDDIQADLSINGGGAGNSQILLDGVSNEAAHGDAYNGTNGQIGYIPPTEAVGEFKIITNPYSAEFGRASGGVIDMTLKNGTNTVHGSVYEFARRTFLDANSWANNFSGNPKTSQRRDQYGAELDGPVVFPKLYNGRDKTFFLLQFENFTNTDPGTLIVSVPQPEWFNGDFSKLTYYDVASKSYKPEIIYDPLTLHDNGSGVLVRDPFPGNIIPASRINPVAQKILSFYPSPNLPSTAGLNTWVSNYQTPQPLVDVYRNVLAKIDQNISSKDRLTLRYGYWERSETQNYNGIPGAAAQGEYPHGERSNTFATDWVHTFTPNLLFDFRASVIVRGNIAETGPANFDITSLGLPPSLVSELGIFANHFPSIGASEFTTLGNSGGQLTIGNSLAMLPSVTWVKGKHTIHAGIDWRILQDSTRGVQGGMSLSTDRSWTQANYNTGDPASGNSIASFLLGTANSGSINISPNIFFSQHYYAPFVQDDWKVTPRLTLNLGIRYDLNEPPVDRHNRADYGFDTEVVNPVNSQIDQSALPNGPVKGGMTFVGVNGNPRAFYSATKTDIQPRFGFAFAVDDRTVLHGGFGVMYRNPNPGPNQYGFSSTTSYVGSNDGGKTPIPQSVSNPYPTVIQPTGSSLGYLTALGQGPYFINPHYRTPQFQTFSVGMQHRFLKNDTLEINYVGTRTYHNDSNDNINRIAATAYANCNILLGGDPSRCDSAAGSYVKNPFYQAPAFQGTGYYTASTIQAIQLTRPFPEFTDIQEYQLNNGRSWYNAMQATAMHQWNKSLTLHATYTWSKTMDSGGYADQIYRIPSRNIDSLDATHAVTLSGVWLLPVGRGQYFLGNMNRVLDEVIGGWEFGSLYTYRSGFPWQLNGSTQYVSNAWVPRQADPTIANSIRGVKPCAAQYVQQNDGSYVLTPIQSNCGGSYNFIVNPRYGAEQNVIYSGIRNPGTWDWDINLAKSFAIYGRLHLQLRLEAFNVPNHPIFAGSYDNGPLDAGFGTINKTSGQTNQPRQAQLGAKFLW</sequence>
<reference evidence="8 9" key="1">
    <citation type="submission" date="2020-08" db="EMBL/GenBank/DDBJ databases">
        <title>Genomic Encyclopedia of Type Strains, Phase IV (KMG-V): Genome sequencing to study the core and pangenomes of soil and plant-associated prokaryotes.</title>
        <authorList>
            <person name="Whitman W."/>
        </authorList>
    </citation>
    <scope>NUCLEOTIDE SEQUENCE [LARGE SCALE GENOMIC DNA]</scope>
    <source>
        <strain evidence="8 9">X5P3</strain>
    </source>
</reference>
<proteinExistence type="predicted"/>
<dbReference type="RefSeq" id="WP_184258794.1">
    <property type="nucleotide sequence ID" value="NZ_JACHIO010000020.1"/>
</dbReference>
<keyword evidence="3" id="KW-1134">Transmembrane beta strand</keyword>
<dbReference type="InterPro" id="IPR008969">
    <property type="entry name" value="CarboxyPept-like_regulatory"/>
</dbReference>
<evidence type="ECO:0000259" key="7">
    <source>
        <dbReference type="Pfam" id="PF25183"/>
    </source>
</evidence>
<name>A0A7W8EBP8_9BACT</name>
<evidence type="ECO:0000256" key="6">
    <source>
        <dbReference type="ARBA" id="ARBA00023237"/>
    </source>
</evidence>
<gene>
    <name evidence="8" type="ORF">HDF15_004164</name>
</gene>
<evidence type="ECO:0000256" key="1">
    <source>
        <dbReference type="ARBA" id="ARBA00004571"/>
    </source>
</evidence>
<dbReference type="Gene3D" id="2.170.130.10">
    <property type="entry name" value="TonB-dependent receptor, plug domain"/>
    <property type="match status" value="1"/>
</dbReference>
<dbReference type="GO" id="GO:0009279">
    <property type="term" value="C:cell outer membrane"/>
    <property type="evidence" value="ECO:0007669"/>
    <property type="project" value="UniProtKB-SubCell"/>
</dbReference>
<evidence type="ECO:0000256" key="4">
    <source>
        <dbReference type="ARBA" id="ARBA00022692"/>
    </source>
</evidence>
<keyword evidence="4" id="KW-0812">Transmembrane</keyword>
<dbReference type="InterPro" id="IPR036942">
    <property type="entry name" value="Beta-barrel_TonB_sf"/>
</dbReference>
<dbReference type="SUPFAM" id="SSF49464">
    <property type="entry name" value="Carboxypeptidase regulatory domain-like"/>
    <property type="match status" value="1"/>
</dbReference>
<dbReference type="InterPro" id="IPR039426">
    <property type="entry name" value="TonB-dep_rcpt-like"/>
</dbReference>
<dbReference type="EMBL" id="JACHIO010000020">
    <property type="protein sequence ID" value="MBB5065794.1"/>
    <property type="molecule type" value="Genomic_DNA"/>
</dbReference>
<dbReference type="Gene3D" id="2.40.170.20">
    <property type="entry name" value="TonB-dependent receptor, beta-barrel domain"/>
    <property type="match status" value="1"/>
</dbReference>
<evidence type="ECO:0000256" key="2">
    <source>
        <dbReference type="ARBA" id="ARBA00022448"/>
    </source>
</evidence>
<organism evidence="8 9">
    <name type="scientific">Granulicella mallensis</name>
    <dbReference type="NCBI Taxonomy" id="940614"/>
    <lineage>
        <taxon>Bacteria</taxon>
        <taxon>Pseudomonadati</taxon>
        <taxon>Acidobacteriota</taxon>
        <taxon>Terriglobia</taxon>
        <taxon>Terriglobales</taxon>
        <taxon>Acidobacteriaceae</taxon>
        <taxon>Granulicella</taxon>
    </lineage>
</organism>
<feature type="domain" description="TonB-dependent transporter Oar-like beta-barrel" evidence="7">
    <location>
        <begin position="270"/>
        <end position="1202"/>
    </location>
</feature>
<dbReference type="Proteomes" id="UP000584867">
    <property type="component" value="Unassembled WGS sequence"/>
</dbReference>
<keyword evidence="6" id="KW-0998">Cell outer membrane</keyword>
<keyword evidence="2" id="KW-0813">Transport</keyword>